<dbReference type="EMBL" id="ML994093">
    <property type="protein sequence ID" value="KAF2199160.1"/>
    <property type="molecule type" value="Genomic_DNA"/>
</dbReference>
<dbReference type="Proteomes" id="UP000799536">
    <property type="component" value="Unassembled WGS sequence"/>
</dbReference>
<name>A0A9P4MWP4_9PLEO</name>
<comment type="caution">
    <text evidence="2">The sequence shown here is derived from an EMBL/GenBank/DDBJ whole genome shotgun (WGS) entry which is preliminary data.</text>
</comment>
<gene>
    <name evidence="2" type="ORF">GQ43DRAFT_127859</name>
</gene>
<protein>
    <recommendedName>
        <fullName evidence="4">Retrotransposon gag domain-containing protein</fullName>
    </recommendedName>
</protein>
<feature type="compositionally biased region" description="Low complexity" evidence="1">
    <location>
        <begin position="182"/>
        <end position="193"/>
    </location>
</feature>
<feature type="region of interest" description="Disordered" evidence="1">
    <location>
        <begin position="179"/>
        <end position="229"/>
    </location>
</feature>
<evidence type="ECO:0000313" key="2">
    <source>
        <dbReference type="EMBL" id="KAF2199160.1"/>
    </source>
</evidence>
<evidence type="ECO:0000313" key="3">
    <source>
        <dbReference type="Proteomes" id="UP000799536"/>
    </source>
</evidence>
<keyword evidence="3" id="KW-1185">Reference proteome</keyword>
<evidence type="ECO:0008006" key="4">
    <source>
        <dbReference type="Google" id="ProtNLM"/>
    </source>
</evidence>
<accession>A0A9P4MWP4</accession>
<sequence length="248" mass="28978">MVESFTRRTKFKLEKAPDYAGKTPAEHRRFAQALELEFRKDPDLTEREKITHTLPSLKGALITNWLDKEKREPGTEFTWKGLMDWLMDQIKSPHLRELALYQSYHHAEQRINQSVTEFAAYLTTLESQMTPSYQEEHLIKHLYAKLRPEIRNAVTTDANFPTTRQALVDRAHNLELNLPLARTTTQRFTTDTRTSNHDRPSQQRSSWRSSHPQEVSKSTPYHHSGSERQSGAQIADECYYCHRPGHFC</sequence>
<reference evidence="2" key="1">
    <citation type="journal article" date="2020" name="Stud. Mycol.">
        <title>101 Dothideomycetes genomes: a test case for predicting lifestyles and emergence of pathogens.</title>
        <authorList>
            <person name="Haridas S."/>
            <person name="Albert R."/>
            <person name="Binder M."/>
            <person name="Bloem J."/>
            <person name="Labutti K."/>
            <person name="Salamov A."/>
            <person name="Andreopoulos B."/>
            <person name="Baker S."/>
            <person name="Barry K."/>
            <person name="Bills G."/>
            <person name="Bluhm B."/>
            <person name="Cannon C."/>
            <person name="Castanera R."/>
            <person name="Culley D."/>
            <person name="Daum C."/>
            <person name="Ezra D."/>
            <person name="Gonzalez J."/>
            <person name="Henrissat B."/>
            <person name="Kuo A."/>
            <person name="Liang C."/>
            <person name="Lipzen A."/>
            <person name="Lutzoni F."/>
            <person name="Magnuson J."/>
            <person name="Mondo S."/>
            <person name="Nolan M."/>
            <person name="Ohm R."/>
            <person name="Pangilinan J."/>
            <person name="Park H.-J."/>
            <person name="Ramirez L."/>
            <person name="Alfaro M."/>
            <person name="Sun H."/>
            <person name="Tritt A."/>
            <person name="Yoshinaga Y."/>
            <person name="Zwiers L.-H."/>
            <person name="Turgeon B."/>
            <person name="Goodwin S."/>
            <person name="Spatafora J."/>
            <person name="Crous P."/>
            <person name="Grigoriev I."/>
        </authorList>
    </citation>
    <scope>NUCLEOTIDE SEQUENCE</scope>
    <source>
        <strain evidence="2">ATCC 74209</strain>
    </source>
</reference>
<evidence type="ECO:0000256" key="1">
    <source>
        <dbReference type="SAM" id="MobiDB-lite"/>
    </source>
</evidence>
<dbReference type="AlphaFoldDB" id="A0A9P4MWP4"/>
<feature type="compositionally biased region" description="Low complexity" evidence="1">
    <location>
        <begin position="202"/>
        <end position="213"/>
    </location>
</feature>
<dbReference type="OrthoDB" id="5588148at2759"/>
<proteinExistence type="predicted"/>
<feature type="compositionally biased region" description="Polar residues" evidence="1">
    <location>
        <begin position="215"/>
        <end position="229"/>
    </location>
</feature>
<organism evidence="2 3">
    <name type="scientific">Delitschia confertaspora ATCC 74209</name>
    <dbReference type="NCBI Taxonomy" id="1513339"/>
    <lineage>
        <taxon>Eukaryota</taxon>
        <taxon>Fungi</taxon>
        <taxon>Dikarya</taxon>
        <taxon>Ascomycota</taxon>
        <taxon>Pezizomycotina</taxon>
        <taxon>Dothideomycetes</taxon>
        <taxon>Pleosporomycetidae</taxon>
        <taxon>Pleosporales</taxon>
        <taxon>Delitschiaceae</taxon>
        <taxon>Delitschia</taxon>
    </lineage>
</organism>